<sequence>MEISNYSWFLFNKVGNYIGLLLVIIYIVTDIVAFSNMFLDITGVLYGVVLTLPLLGLFLGFILAYSFRQNVPVRRTIAIDCGLQKYSSRF</sequence>
<gene>
    <name evidence="2" type="ORF">CEXT_460551</name>
</gene>
<proteinExistence type="predicted"/>
<evidence type="ECO:0000313" key="3">
    <source>
        <dbReference type="Proteomes" id="UP001054945"/>
    </source>
</evidence>
<dbReference type="Gene3D" id="1.20.1530.20">
    <property type="match status" value="1"/>
</dbReference>
<evidence type="ECO:0000313" key="2">
    <source>
        <dbReference type="EMBL" id="GIX89089.1"/>
    </source>
</evidence>
<protein>
    <submittedName>
        <fullName evidence="2">Uncharacterized protein</fullName>
    </submittedName>
</protein>
<keyword evidence="1" id="KW-1133">Transmembrane helix</keyword>
<feature type="transmembrane region" description="Helical" evidence="1">
    <location>
        <begin position="17"/>
        <end position="38"/>
    </location>
</feature>
<dbReference type="AlphaFoldDB" id="A0AAV4NXE8"/>
<keyword evidence="1" id="KW-0812">Transmembrane</keyword>
<organism evidence="2 3">
    <name type="scientific">Caerostris extrusa</name>
    <name type="common">Bark spider</name>
    <name type="synonym">Caerostris bankana</name>
    <dbReference type="NCBI Taxonomy" id="172846"/>
    <lineage>
        <taxon>Eukaryota</taxon>
        <taxon>Metazoa</taxon>
        <taxon>Ecdysozoa</taxon>
        <taxon>Arthropoda</taxon>
        <taxon>Chelicerata</taxon>
        <taxon>Arachnida</taxon>
        <taxon>Araneae</taxon>
        <taxon>Araneomorphae</taxon>
        <taxon>Entelegynae</taxon>
        <taxon>Araneoidea</taxon>
        <taxon>Araneidae</taxon>
        <taxon>Caerostris</taxon>
    </lineage>
</organism>
<name>A0AAV4NXE8_CAEEX</name>
<accession>A0AAV4NXE8</accession>
<keyword evidence="3" id="KW-1185">Reference proteome</keyword>
<feature type="transmembrane region" description="Helical" evidence="1">
    <location>
        <begin position="44"/>
        <end position="65"/>
    </location>
</feature>
<reference evidence="2 3" key="1">
    <citation type="submission" date="2021-06" db="EMBL/GenBank/DDBJ databases">
        <title>Caerostris extrusa draft genome.</title>
        <authorList>
            <person name="Kono N."/>
            <person name="Arakawa K."/>
        </authorList>
    </citation>
    <scope>NUCLEOTIDE SEQUENCE [LARGE SCALE GENOMIC DNA]</scope>
</reference>
<comment type="caution">
    <text evidence="2">The sequence shown here is derived from an EMBL/GenBank/DDBJ whole genome shotgun (WGS) entry which is preliminary data.</text>
</comment>
<dbReference type="InterPro" id="IPR038770">
    <property type="entry name" value="Na+/solute_symporter_sf"/>
</dbReference>
<keyword evidence="1" id="KW-0472">Membrane</keyword>
<dbReference type="Proteomes" id="UP001054945">
    <property type="component" value="Unassembled WGS sequence"/>
</dbReference>
<evidence type="ECO:0000256" key="1">
    <source>
        <dbReference type="SAM" id="Phobius"/>
    </source>
</evidence>
<dbReference type="EMBL" id="BPLR01021391">
    <property type="protein sequence ID" value="GIX89089.1"/>
    <property type="molecule type" value="Genomic_DNA"/>
</dbReference>